<dbReference type="Proteomes" id="UP001472677">
    <property type="component" value="Unassembled WGS sequence"/>
</dbReference>
<accession>A0ABR2CK55</accession>
<reference evidence="2 3" key="1">
    <citation type="journal article" date="2024" name="G3 (Bethesda)">
        <title>Genome assembly of Hibiscus sabdariffa L. provides insights into metabolisms of medicinal natural products.</title>
        <authorList>
            <person name="Kim T."/>
        </authorList>
    </citation>
    <scope>NUCLEOTIDE SEQUENCE [LARGE SCALE GENOMIC DNA]</scope>
    <source>
        <strain evidence="2">TK-2024</strain>
        <tissue evidence="2">Old leaves</tissue>
    </source>
</reference>
<evidence type="ECO:0000313" key="2">
    <source>
        <dbReference type="EMBL" id="KAK8520033.1"/>
    </source>
</evidence>
<name>A0ABR2CK55_9ROSI</name>
<proteinExistence type="predicted"/>
<evidence type="ECO:0000256" key="1">
    <source>
        <dbReference type="SAM" id="MobiDB-lite"/>
    </source>
</evidence>
<feature type="region of interest" description="Disordered" evidence="1">
    <location>
        <begin position="44"/>
        <end position="83"/>
    </location>
</feature>
<organism evidence="2 3">
    <name type="scientific">Hibiscus sabdariffa</name>
    <name type="common">roselle</name>
    <dbReference type="NCBI Taxonomy" id="183260"/>
    <lineage>
        <taxon>Eukaryota</taxon>
        <taxon>Viridiplantae</taxon>
        <taxon>Streptophyta</taxon>
        <taxon>Embryophyta</taxon>
        <taxon>Tracheophyta</taxon>
        <taxon>Spermatophyta</taxon>
        <taxon>Magnoliopsida</taxon>
        <taxon>eudicotyledons</taxon>
        <taxon>Gunneridae</taxon>
        <taxon>Pentapetalae</taxon>
        <taxon>rosids</taxon>
        <taxon>malvids</taxon>
        <taxon>Malvales</taxon>
        <taxon>Malvaceae</taxon>
        <taxon>Malvoideae</taxon>
        <taxon>Hibiscus</taxon>
    </lineage>
</organism>
<gene>
    <name evidence="2" type="ORF">V6N12_003997</name>
</gene>
<keyword evidence="3" id="KW-1185">Reference proteome</keyword>
<evidence type="ECO:0000313" key="3">
    <source>
        <dbReference type="Proteomes" id="UP001472677"/>
    </source>
</evidence>
<sequence>MAFLNLVKNFIIVANFGGRVSNNRIVSAVRPRFIQASSKQEARACEKGNNKAKEMTGKAKNRCDSAKDKAEKAKDSVADDSKEAVIKENAEKIKQSMNKRDW</sequence>
<protein>
    <submittedName>
        <fullName evidence="2">Uncharacterized protein</fullName>
    </submittedName>
</protein>
<comment type="caution">
    <text evidence="2">The sequence shown here is derived from an EMBL/GenBank/DDBJ whole genome shotgun (WGS) entry which is preliminary data.</text>
</comment>
<dbReference type="EMBL" id="JBBPBM010000049">
    <property type="protein sequence ID" value="KAK8520033.1"/>
    <property type="molecule type" value="Genomic_DNA"/>
</dbReference>